<dbReference type="CTD" id="20212426"/>
<gene>
    <name evidence="3" type="primary">20212426</name>
    <name evidence="2" type="ORF">HELRODRAFT_192853</name>
</gene>
<feature type="region of interest" description="Disordered" evidence="1">
    <location>
        <begin position="183"/>
        <end position="218"/>
    </location>
</feature>
<dbReference type="EnsemblMetazoa" id="HelroT192853">
    <property type="protein sequence ID" value="HelroP192853"/>
    <property type="gene ID" value="HelroG192853"/>
</dbReference>
<dbReference type="EMBL" id="AMQM01005804">
    <property type="status" value="NOT_ANNOTATED_CDS"/>
    <property type="molecule type" value="Genomic_DNA"/>
</dbReference>
<evidence type="ECO:0000256" key="1">
    <source>
        <dbReference type="SAM" id="MobiDB-lite"/>
    </source>
</evidence>
<feature type="compositionally biased region" description="Basic residues" evidence="1">
    <location>
        <begin position="642"/>
        <end position="652"/>
    </location>
</feature>
<accession>T1FUD0</accession>
<reference evidence="2 4" key="2">
    <citation type="journal article" date="2013" name="Nature">
        <title>Insights into bilaterian evolution from three spiralian genomes.</title>
        <authorList>
            <person name="Simakov O."/>
            <person name="Marletaz F."/>
            <person name="Cho S.J."/>
            <person name="Edsinger-Gonzales E."/>
            <person name="Havlak P."/>
            <person name="Hellsten U."/>
            <person name="Kuo D.H."/>
            <person name="Larsson T."/>
            <person name="Lv J."/>
            <person name="Arendt D."/>
            <person name="Savage R."/>
            <person name="Osoegawa K."/>
            <person name="de Jong P."/>
            <person name="Grimwood J."/>
            <person name="Chapman J.A."/>
            <person name="Shapiro H."/>
            <person name="Aerts A."/>
            <person name="Otillar R.P."/>
            <person name="Terry A.Y."/>
            <person name="Boore J.L."/>
            <person name="Grigoriev I.V."/>
            <person name="Lindberg D.R."/>
            <person name="Seaver E.C."/>
            <person name="Weisblat D.A."/>
            <person name="Putnam N.H."/>
            <person name="Rokhsar D.S."/>
        </authorList>
    </citation>
    <scope>NUCLEOTIDE SEQUENCE</scope>
</reference>
<dbReference type="InParanoid" id="T1FUD0"/>
<name>T1FUD0_HELRO</name>
<feature type="region of interest" description="Disordered" evidence="1">
    <location>
        <begin position="1"/>
        <end position="47"/>
    </location>
</feature>
<keyword evidence="4" id="KW-1185">Reference proteome</keyword>
<evidence type="ECO:0000313" key="2">
    <source>
        <dbReference type="EMBL" id="ESN99544.1"/>
    </source>
</evidence>
<organism evidence="3 4">
    <name type="scientific">Helobdella robusta</name>
    <name type="common">Californian leech</name>
    <dbReference type="NCBI Taxonomy" id="6412"/>
    <lineage>
        <taxon>Eukaryota</taxon>
        <taxon>Metazoa</taxon>
        <taxon>Spiralia</taxon>
        <taxon>Lophotrochozoa</taxon>
        <taxon>Annelida</taxon>
        <taxon>Clitellata</taxon>
        <taxon>Hirudinea</taxon>
        <taxon>Rhynchobdellida</taxon>
        <taxon>Glossiphoniidae</taxon>
        <taxon>Helobdella</taxon>
    </lineage>
</organism>
<dbReference type="Proteomes" id="UP000015101">
    <property type="component" value="Unassembled WGS sequence"/>
</dbReference>
<feature type="compositionally biased region" description="Polar residues" evidence="1">
    <location>
        <begin position="183"/>
        <end position="197"/>
    </location>
</feature>
<dbReference type="KEGG" id="hro:HELRODRAFT_192853"/>
<feature type="region of interest" description="Disordered" evidence="1">
    <location>
        <begin position="370"/>
        <end position="398"/>
    </location>
</feature>
<dbReference type="HOGENOM" id="CLU_316493_0_0_1"/>
<proteinExistence type="predicted"/>
<protein>
    <submittedName>
        <fullName evidence="2 3">Uncharacterized protein</fullName>
    </submittedName>
</protein>
<feature type="region of interest" description="Disordered" evidence="1">
    <location>
        <begin position="253"/>
        <end position="319"/>
    </location>
</feature>
<feature type="compositionally biased region" description="Acidic residues" evidence="1">
    <location>
        <begin position="607"/>
        <end position="624"/>
    </location>
</feature>
<sequence length="922" mass="103785">MFNRHQQRQHKPVQRRKKHLHHYRHQPQQHNQQSEHSKQNQRQRQNFQQKPNLPLHQITRELKQQQQWLQQNNTTANTDDINLSNNIKNTLSSKNSTRNKNDSFSNDNNDIKHNCSNTNINHCNNNLPDGQQDNMKNSNIIADDLNVQEDNIINDGSPTKGTISVRRVKKGKRTLKVSALVADNNSLTQQNNDNDIVSDNKHHHQEQQRAPASHKGNRNITSTAQLYCYMNGHLIDYEQMKLYFLSILTSQQNQQQTNPTQSQTPPTNQRPRPKPSDTHQPIRKGQPHINYGKNSKFASKSRDYDDENERQYDSSLGGGVSQDKDPNYWLVPPFLIGASSIVFAYVIIHCLYTYCHCNGNRNARNCKNNHNANQNSYNNNNNNNNNKNNNNRSRSNRKPTVRRVHLMNAPVGAGGNIAVGGLGSNVKIRSIPTHQHGYPTKLPPNHPIPTILFSNNNNDETKNDVISTQTSTTATTTTTKTTITTAPTPQNNASNIPAFLDSLKDCSEATSTFGYDNSLLGFDSFSILNQAHRRYSHVLPIVSYSDADDMSLTNKTANNTLNTNLDSTNAIFSPNANSDAFNSIAVSNNSLSPNQVFETRPFLVFESDDDDDDNFDDNDDDESEALYNSNDNNNDGDGDAKTKKKKSKKDKKMKSESQSQSRRKSALLQIPQAIGRRLSQTRFSFSSITNERNNESKCNRVSRQPRASICFLPVARTVSDPSCSMLQVVVPTQSNSSVFLNPNSSQRSSILIADPLQQQQQQLTQQLQSVQQLLQFQQQLQMQQQQQQVQQQQMQQHFMLGDDSAIASNTTISSTITTTASSSTTTLATSITAIPTLLISCATETSLNQFNENNLESNNFSKDDIHQDDNKMPQNSNKPATNSNNKTTHTNTNISNDNSIFQSSELLFKTPELDCGQPEMTK</sequence>
<feature type="compositionally biased region" description="Polar residues" evidence="1">
    <location>
        <begin position="79"/>
        <end position="98"/>
    </location>
</feature>
<feature type="compositionally biased region" description="Low complexity" evidence="1">
    <location>
        <begin position="370"/>
        <end position="393"/>
    </location>
</feature>
<evidence type="ECO:0000313" key="4">
    <source>
        <dbReference type="Proteomes" id="UP000015101"/>
    </source>
</evidence>
<feature type="compositionally biased region" description="Basic and acidic residues" evidence="1">
    <location>
        <begin position="861"/>
        <end position="871"/>
    </location>
</feature>
<feature type="compositionally biased region" description="Low complexity" evidence="1">
    <location>
        <begin position="881"/>
        <end position="893"/>
    </location>
</feature>
<dbReference type="EMBL" id="KB097106">
    <property type="protein sequence ID" value="ESN99544.1"/>
    <property type="molecule type" value="Genomic_DNA"/>
</dbReference>
<feature type="region of interest" description="Disordered" evidence="1">
    <location>
        <begin position="607"/>
        <end position="671"/>
    </location>
</feature>
<dbReference type="RefSeq" id="XP_009022313.1">
    <property type="nucleotide sequence ID" value="XM_009024065.1"/>
</dbReference>
<feature type="compositionally biased region" description="Low complexity" evidence="1">
    <location>
        <begin position="253"/>
        <end position="270"/>
    </location>
</feature>
<dbReference type="GeneID" id="20212426"/>
<reference evidence="3" key="3">
    <citation type="submission" date="2015-06" db="UniProtKB">
        <authorList>
            <consortium name="EnsemblMetazoa"/>
        </authorList>
    </citation>
    <scope>IDENTIFICATION</scope>
</reference>
<evidence type="ECO:0000313" key="3">
    <source>
        <dbReference type="EnsemblMetazoa" id="HelroP192853"/>
    </source>
</evidence>
<dbReference type="AlphaFoldDB" id="T1FUD0"/>
<reference evidence="4" key="1">
    <citation type="submission" date="2012-12" db="EMBL/GenBank/DDBJ databases">
        <authorList>
            <person name="Hellsten U."/>
            <person name="Grimwood J."/>
            <person name="Chapman J.A."/>
            <person name="Shapiro H."/>
            <person name="Aerts A."/>
            <person name="Otillar R.P."/>
            <person name="Terry A.Y."/>
            <person name="Boore J.L."/>
            <person name="Simakov O."/>
            <person name="Marletaz F."/>
            <person name="Cho S.-J."/>
            <person name="Edsinger-Gonzales E."/>
            <person name="Havlak P."/>
            <person name="Kuo D.-H."/>
            <person name="Larsson T."/>
            <person name="Lv J."/>
            <person name="Arendt D."/>
            <person name="Savage R."/>
            <person name="Osoegawa K."/>
            <person name="de Jong P."/>
            <person name="Lindberg D.R."/>
            <person name="Seaver E.C."/>
            <person name="Weisblat D.A."/>
            <person name="Putnam N.H."/>
            <person name="Grigoriev I.V."/>
            <person name="Rokhsar D.S."/>
        </authorList>
    </citation>
    <scope>NUCLEOTIDE SEQUENCE</scope>
</reference>
<feature type="region of interest" description="Disordered" evidence="1">
    <location>
        <begin position="75"/>
        <end position="110"/>
    </location>
</feature>
<feature type="region of interest" description="Disordered" evidence="1">
    <location>
        <begin position="853"/>
        <end position="898"/>
    </location>
</feature>
<feature type="compositionally biased region" description="Basic residues" evidence="1">
    <location>
        <begin position="1"/>
        <end position="27"/>
    </location>
</feature>